<keyword evidence="3 4" id="KW-0443">Lipid metabolism</keyword>
<dbReference type="InterPro" id="IPR026055">
    <property type="entry name" value="FAR"/>
</dbReference>
<keyword evidence="8" id="KW-1185">Reference proteome</keyword>
<name>A0A0T6BC20_9SCAR</name>
<dbReference type="GO" id="GO:0102965">
    <property type="term" value="F:alcohol-forming long-chain fatty acyl-CoA reductase activity"/>
    <property type="evidence" value="ECO:0007669"/>
    <property type="project" value="UniProtKB-EC"/>
</dbReference>
<evidence type="ECO:0000259" key="6">
    <source>
        <dbReference type="Pfam" id="PF07993"/>
    </source>
</evidence>
<protein>
    <recommendedName>
        <fullName evidence="4">Fatty acyl-CoA reductase</fullName>
        <ecNumber evidence="4">1.2.1.84</ecNumber>
    </recommendedName>
</protein>
<dbReference type="Pfam" id="PF03015">
    <property type="entry name" value="Sterile"/>
    <property type="match status" value="1"/>
</dbReference>
<dbReference type="Gene3D" id="3.40.50.720">
    <property type="entry name" value="NAD(P)-binding Rossmann-like Domain"/>
    <property type="match status" value="1"/>
</dbReference>
<evidence type="ECO:0000256" key="3">
    <source>
        <dbReference type="ARBA" id="ARBA00023098"/>
    </source>
</evidence>
<evidence type="ECO:0000256" key="4">
    <source>
        <dbReference type="RuleBase" id="RU363097"/>
    </source>
</evidence>
<feature type="transmembrane region" description="Helical" evidence="4">
    <location>
        <begin position="285"/>
        <end position="304"/>
    </location>
</feature>
<dbReference type="EMBL" id="LJIG01002485">
    <property type="protein sequence ID" value="KRT84455.1"/>
    <property type="molecule type" value="Genomic_DNA"/>
</dbReference>
<proteinExistence type="inferred from homology"/>
<dbReference type="GO" id="GO:0035336">
    <property type="term" value="P:long-chain fatty-acyl-CoA metabolic process"/>
    <property type="evidence" value="ECO:0007669"/>
    <property type="project" value="TreeGrafter"/>
</dbReference>
<dbReference type="OrthoDB" id="429813at2759"/>
<keyword evidence="4" id="KW-0560">Oxidoreductase</keyword>
<comment type="catalytic activity">
    <reaction evidence="4">
        <text>a long-chain fatty acyl-CoA + 2 NADPH + 2 H(+) = a long-chain primary fatty alcohol + 2 NADP(+) + CoA</text>
        <dbReference type="Rhea" id="RHEA:52716"/>
        <dbReference type="ChEBI" id="CHEBI:15378"/>
        <dbReference type="ChEBI" id="CHEBI:57287"/>
        <dbReference type="ChEBI" id="CHEBI:57783"/>
        <dbReference type="ChEBI" id="CHEBI:58349"/>
        <dbReference type="ChEBI" id="CHEBI:77396"/>
        <dbReference type="ChEBI" id="CHEBI:83139"/>
        <dbReference type="EC" id="1.2.1.84"/>
    </reaction>
</comment>
<keyword evidence="4" id="KW-0812">Transmembrane</keyword>
<dbReference type="InterPro" id="IPR033640">
    <property type="entry name" value="FAR_C"/>
</dbReference>
<gene>
    <name evidence="7" type="ORF">AMK59_1510</name>
</gene>
<dbReference type="SUPFAM" id="SSF51735">
    <property type="entry name" value="NAD(P)-binding Rossmann-fold domains"/>
    <property type="match status" value="1"/>
</dbReference>
<organism evidence="7 8">
    <name type="scientific">Oryctes borbonicus</name>
    <dbReference type="NCBI Taxonomy" id="1629725"/>
    <lineage>
        <taxon>Eukaryota</taxon>
        <taxon>Metazoa</taxon>
        <taxon>Ecdysozoa</taxon>
        <taxon>Arthropoda</taxon>
        <taxon>Hexapoda</taxon>
        <taxon>Insecta</taxon>
        <taxon>Pterygota</taxon>
        <taxon>Neoptera</taxon>
        <taxon>Endopterygota</taxon>
        <taxon>Coleoptera</taxon>
        <taxon>Polyphaga</taxon>
        <taxon>Scarabaeiformia</taxon>
        <taxon>Scarabaeidae</taxon>
        <taxon>Dynastinae</taxon>
        <taxon>Oryctes</taxon>
    </lineage>
</organism>
<dbReference type="AlphaFoldDB" id="A0A0T6BC20"/>
<feature type="transmembrane region" description="Helical" evidence="4">
    <location>
        <begin position="167"/>
        <end position="185"/>
    </location>
</feature>
<feature type="domain" description="Thioester reductase (TE)" evidence="6">
    <location>
        <begin position="5"/>
        <end position="103"/>
    </location>
</feature>
<feature type="domain" description="Fatty acyl-CoA reductase C-terminal" evidence="5">
    <location>
        <begin position="177"/>
        <end position="269"/>
    </location>
</feature>
<evidence type="ECO:0000256" key="1">
    <source>
        <dbReference type="ARBA" id="ARBA00005928"/>
    </source>
</evidence>
<keyword evidence="2 4" id="KW-0444">Lipid biosynthesis</keyword>
<dbReference type="InterPro" id="IPR013120">
    <property type="entry name" value="FAR_NAD-bd"/>
</dbReference>
<reference evidence="7 8" key="1">
    <citation type="submission" date="2015-09" db="EMBL/GenBank/DDBJ databases">
        <title>Draft genome of the scarab beetle Oryctes borbonicus.</title>
        <authorList>
            <person name="Meyer J.M."/>
            <person name="Markov G.V."/>
            <person name="Baskaran P."/>
            <person name="Herrmann M."/>
            <person name="Sommer R.J."/>
            <person name="Roedelsperger C."/>
        </authorList>
    </citation>
    <scope>NUCLEOTIDE SEQUENCE [LARGE SCALE GENOMIC DNA]</scope>
    <source>
        <strain evidence="7">OB123</strain>
        <tissue evidence="7">Whole animal</tissue>
    </source>
</reference>
<keyword evidence="4" id="KW-1133">Transmembrane helix</keyword>
<dbReference type="InterPro" id="IPR036291">
    <property type="entry name" value="NAD(P)-bd_dom_sf"/>
</dbReference>
<dbReference type="GO" id="GO:0080019">
    <property type="term" value="F:alcohol-forming very long-chain fatty acyl-CoA reductase activity"/>
    <property type="evidence" value="ECO:0007669"/>
    <property type="project" value="InterPro"/>
</dbReference>
<evidence type="ECO:0000256" key="2">
    <source>
        <dbReference type="ARBA" id="ARBA00022516"/>
    </source>
</evidence>
<accession>A0A0T6BC20</accession>
<dbReference type="CDD" id="cd09071">
    <property type="entry name" value="FAR_C"/>
    <property type="match status" value="1"/>
</dbReference>
<comment type="similarity">
    <text evidence="1 4">Belongs to the fatty acyl-CoA reductase family.</text>
</comment>
<comment type="caution">
    <text evidence="7">The sequence shown here is derived from an EMBL/GenBank/DDBJ whole genome shotgun (WGS) entry which is preliminary data.</text>
</comment>
<dbReference type="Proteomes" id="UP000051574">
    <property type="component" value="Unassembled WGS sequence"/>
</dbReference>
<evidence type="ECO:0000313" key="8">
    <source>
        <dbReference type="Proteomes" id="UP000051574"/>
    </source>
</evidence>
<dbReference type="Pfam" id="PF07993">
    <property type="entry name" value="NAD_binding_4"/>
    <property type="match status" value="1"/>
</dbReference>
<dbReference type="EC" id="1.2.1.84" evidence="4"/>
<keyword evidence="4" id="KW-0472">Membrane</keyword>
<dbReference type="PANTHER" id="PTHR11011:SF118">
    <property type="entry name" value="FATTY ACYL-COA REDUCTASE"/>
    <property type="match status" value="1"/>
</dbReference>
<comment type="function">
    <text evidence="4">Catalyzes the reduction of fatty acyl-CoA to fatty alcohols.</text>
</comment>
<evidence type="ECO:0000313" key="7">
    <source>
        <dbReference type="EMBL" id="KRT84455.1"/>
    </source>
</evidence>
<dbReference type="GO" id="GO:0005777">
    <property type="term" value="C:peroxisome"/>
    <property type="evidence" value="ECO:0007669"/>
    <property type="project" value="TreeGrafter"/>
</dbReference>
<dbReference type="PANTHER" id="PTHR11011">
    <property type="entry name" value="MALE STERILITY PROTEIN 2-RELATED"/>
    <property type="match status" value="1"/>
</dbReference>
<sequence length="322" mass="36795">VSWMDDDLVSLLTPHLLKNSPNTYAYTKCLTEELIREFSKKIPVAIARPSIVIAAVKEPIPGWVDNLNGPTGILVGAGKGVIRTMHCNASLDADIVPVDIVINRLIVIAKELGQREHLEEPLVYNLTNDTENPITWGRALDLGRKHFYSNPFSIFLWYPGGSIKSSYFLHMLAVFFFHLIPAYFVDGMLSLIGKKPFLIRTQKRIQGGLQVLQYYTTKQWRFISENIKKITNKLSKEDQQIFYTNMKDLDWDAYLLAYVLGARRYCVKDDPATLPKARKLLKRMYLLHVATNIGFLLLTCWIFYVNFDWIAASGRSVLSMLS</sequence>
<evidence type="ECO:0000259" key="5">
    <source>
        <dbReference type="Pfam" id="PF03015"/>
    </source>
</evidence>
<feature type="non-terminal residue" evidence="7">
    <location>
        <position position="1"/>
    </location>
</feature>
<keyword evidence="4" id="KW-0521">NADP</keyword>